<dbReference type="AlphaFoldDB" id="A0AAV6MBC8"/>
<name>A0AAV6MBC8_9ROSI</name>
<dbReference type="GO" id="GO:0003677">
    <property type="term" value="F:DNA binding"/>
    <property type="evidence" value="ECO:0007669"/>
    <property type="project" value="UniProtKB-KW"/>
</dbReference>
<feature type="non-terminal residue" evidence="20">
    <location>
        <position position="1"/>
    </location>
</feature>
<dbReference type="GO" id="GO:0005634">
    <property type="term" value="C:nucleus"/>
    <property type="evidence" value="ECO:0007669"/>
    <property type="project" value="UniProtKB-SubCell"/>
</dbReference>
<keyword evidence="10" id="KW-0677">Repeat</keyword>
<dbReference type="CDD" id="cd13875">
    <property type="entry name" value="CuRO_2_LCC_plant"/>
    <property type="match status" value="1"/>
</dbReference>
<evidence type="ECO:0000256" key="16">
    <source>
        <dbReference type="ARBA" id="ARBA00023185"/>
    </source>
</evidence>
<dbReference type="Pfam" id="PF00847">
    <property type="entry name" value="AP2"/>
    <property type="match status" value="1"/>
</dbReference>
<comment type="subcellular location">
    <subcellularLocation>
        <location evidence="3">Nucleus</location>
    </subcellularLocation>
    <subcellularLocation>
        <location evidence="4">Secreted</location>
        <location evidence="4">Extracellular space</location>
        <location evidence="4">Apoplast</location>
    </subcellularLocation>
</comment>
<comment type="catalytic activity">
    <reaction evidence="1">
        <text>4 hydroquinone + O2 = 4 benzosemiquinone + 2 H2O</text>
        <dbReference type="Rhea" id="RHEA:11276"/>
        <dbReference type="ChEBI" id="CHEBI:15377"/>
        <dbReference type="ChEBI" id="CHEBI:15379"/>
        <dbReference type="ChEBI" id="CHEBI:17594"/>
        <dbReference type="ChEBI" id="CHEBI:17977"/>
        <dbReference type="EC" id="1.10.3.2"/>
    </reaction>
</comment>
<dbReference type="PROSITE" id="PS51032">
    <property type="entry name" value="AP2_ERF"/>
    <property type="match status" value="1"/>
</dbReference>
<evidence type="ECO:0000256" key="2">
    <source>
        <dbReference type="ARBA" id="ARBA00001935"/>
    </source>
</evidence>
<dbReference type="FunFam" id="3.30.730.10:FF:000001">
    <property type="entry name" value="Ethylene-responsive transcription factor 2"/>
    <property type="match status" value="1"/>
</dbReference>
<keyword evidence="17" id="KW-0539">Nucleus</keyword>
<evidence type="ECO:0000256" key="6">
    <source>
        <dbReference type="ARBA" id="ARBA00012297"/>
    </source>
</evidence>
<evidence type="ECO:0000256" key="15">
    <source>
        <dbReference type="ARBA" id="ARBA00023163"/>
    </source>
</evidence>
<evidence type="ECO:0000256" key="10">
    <source>
        <dbReference type="ARBA" id="ARBA00022737"/>
    </source>
</evidence>
<dbReference type="CDD" id="cd00018">
    <property type="entry name" value="AP2"/>
    <property type="match status" value="1"/>
</dbReference>
<dbReference type="InterPro" id="IPR001471">
    <property type="entry name" value="AP2/ERF_dom"/>
</dbReference>
<evidence type="ECO:0000256" key="12">
    <source>
        <dbReference type="ARBA" id="ARBA00023008"/>
    </source>
</evidence>
<dbReference type="InterPro" id="IPR045087">
    <property type="entry name" value="Cu-oxidase_fam"/>
</dbReference>
<evidence type="ECO:0000256" key="5">
    <source>
        <dbReference type="ARBA" id="ARBA00010609"/>
    </source>
</evidence>
<dbReference type="InterPro" id="IPR001117">
    <property type="entry name" value="Cu-oxidase_2nd"/>
</dbReference>
<dbReference type="FunFam" id="2.60.40.420:FF:000049">
    <property type="entry name" value="Laccase"/>
    <property type="match status" value="1"/>
</dbReference>
<dbReference type="SMART" id="SM00380">
    <property type="entry name" value="AP2"/>
    <property type="match status" value="1"/>
</dbReference>
<evidence type="ECO:0000256" key="17">
    <source>
        <dbReference type="ARBA" id="ARBA00023242"/>
    </source>
</evidence>
<dbReference type="EC" id="1.10.3.2" evidence="6"/>
<feature type="domain" description="AP2/ERF" evidence="19">
    <location>
        <begin position="342"/>
        <end position="399"/>
    </location>
</feature>
<evidence type="ECO:0000256" key="3">
    <source>
        <dbReference type="ARBA" id="ARBA00004123"/>
    </source>
</evidence>
<dbReference type="GO" id="GO:0046274">
    <property type="term" value="P:lignin catabolic process"/>
    <property type="evidence" value="ECO:0007669"/>
    <property type="project" value="UniProtKB-KW"/>
</dbReference>
<keyword evidence="16" id="KW-0439">Lignin degradation</keyword>
<evidence type="ECO:0000256" key="4">
    <source>
        <dbReference type="ARBA" id="ARBA00004271"/>
    </source>
</evidence>
<comment type="similarity">
    <text evidence="5">Belongs to the multicopper oxidase family.</text>
</comment>
<dbReference type="InterPro" id="IPR011707">
    <property type="entry name" value="Cu-oxidase-like_N"/>
</dbReference>
<keyword evidence="15" id="KW-0804">Transcription</keyword>
<keyword evidence="21" id="KW-1185">Reference proteome</keyword>
<reference evidence="20 21" key="1">
    <citation type="journal article" date="2021" name="Hortic Res">
        <title>The domestication of Cucurbita argyrosperma as revealed by the genome of its wild relative.</title>
        <authorList>
            <person name="Barrera-Redondo J."/>
            <person name="Sanchez-de la Vega G."/>
            <person name="Aguirre-Liguori J.A."/>
            <person name="Castellanos-Morales G."/>
            <person name="Gutierrez-Guerrero Y.T."/>
            <person name="Aguirre-Dugua X."/>
            <person name="Aguirre-Planter E."/>
            <person name="Tenaillon M.I."/>
            <person name="Lira-Saade R."/>
            <person name="Eguiarte L.E."/>
        </authorList>
    </citation>
    <scope>NUCLEOTIDE SEQUENCE [LARGE SCALE GENOMIC DNA]</scope>
    <source>
        <strain evidence="20">JBR-2021</strain>
    </source>
</reference>
<protein>
    <recommendedName>
        <fullName evidence="6">laccase</fullName>
        <ecNumber evidence="6">1.10.3.2</ecNumber>
    </recommendedName>
</protein>
<keyword evidence="13" id="KW-0805">Transcription regulation</keyword>
<keyword evidence="7" id="KW-0052">Apoplast</keyword>
<proteinExistence type="inferred from homology"/>
<dbReference type="Proteomes" id="UP000685013">
    <property type="component" value="Chromosome 15"/>
</dbReference>
<evidence type="ECO:0000256" key="11">
    <source>
        <dbReference type="ARBA" id="ARBA00023002"/>
    </source>
</evidence>
<dbReference type="GO" id="GO:0048046">
    <property type="term" value="C:apoplast"/>
    <property type="evidence" value="ECO:0007669"/>
    <property type="project" value="UniProtKB-SubCell"/>
</dbReference>
<keyword evidence="12" id="KW-0186">Copper</keyword>
<comment type="caution">
    <text evidence="20">The sequence shown here is derived from an EMBL/GenBank/DDBJ whole genome shotgun (WGS) entry which is preliminary data.</text>
</comment>
<evidence type="ECO:0000256" key="1">
    <source>
        <dbReference type="ARBA" id="ARBA00000349"/>
    </source>
</evidence>
<keyword evidence="8" id="KW-0964">Secreted</keyword>
<dbReference type="PANTHER" id="PTHR11709">
    <property type="entry name" value="MULTI-COPPER OXIDASE"/>
    <property type="match status" value="1"/>
</dbReference>
<keyword evidence="9" id="KW-0479">Metal-binding</keyword>
<dbReference type="PANTHER" id="PTHR11709:SF431">
    <property type="entry name" value="LACCASE-5"/>
    <property type="match status" value="1"/>
</dbReference>
<evidence type="ECO:0000256" key="7">
    <source>
        <dbReference type="ARBA" id="ARBA00022523"/>
    </source>
</evidence>
<dbReference type="Pfam" id="PF00394">
    <property type="entry name" value="Cu-oxidase"/>
    <property type="match status" value="1"/>
</dbReference>
<dbReference type="EMBL" id="JAGKQH010000015">
    <property type="protein sequence ID" value="KAG6578461.1"/>
    <property type="molecule type" value="Genomic_DNA"/>
</dbReference>
<accession>A0AAV6MBC8</accession>
<feature type="region of interest" description="Disordered" evidence="18">
    <location>
        <begin position="529"/>
        <end position="571"/>
    </location>
</feature>
<sequence>MCEALKTPPILVVALSFFPRFTVQGQEGTLWWHAHSSWLRATVYGALIIRPRRGDSFPFPKPNREAILLMGEWWDANPIDVVRQATRTGAAPNVSDAYTFNGQPGDFYKCSSKDTVVVNIDSGETNLLRVVNSALNQALFFTVANHKLTVVGADASYTKPFTTSVLMLGPGQTTDVLISGNQVPNRYYIAARAYQSAQNAPFGNTTTTAILSYKSAPCAAKKGCASIKPIMPSLPAYNDTATVTAFSKKFRSPRPLKVVKKMGLSDQYSDAISLPTNSIRKRKSRSRRDRSTVAETLAKWKAYNECADSCNDEDKPIRKAPAKGSKKGCMKGKGGPLNSQCKYRGVRQRTWGKWVAEIREPNRGSRLWLGTFPTATEAALAYDEAARTMYGETARLNLPNIKNRGQLQGILLDDYLGLRNSDSSTATSTCSGSTITTSNQSEVCVPGEFALWPPSNIKIEDGEGESRTWDHSSHAPTPMCLEKPVKHEDVAKYLEHHNNQTVLPDTELPSWDQLQNFQMDVMFEPRIGDQADDTAKPMSMEKKQVKNEDNDAKHLDQRNDQTVSSGTEIPGVDDLQNFQMDEMFDVDELLGLINGDCLYDPSILQGNVDGFNSTAPSQVRDHGSEKASSLSYQFQNPDAKLLGSLQHMEQSPSDVDYRFDFLKQGREEDVNAAADEYIRYLNYEMDDMGF</sequence>
<evidence type="ECO:0000256" key="9">
    <source>
        <dbReference type="ARBA" id="ARBA00022723"/>
    </source>
</evidence>
<evidence type="ECO:0000256" key="13">
    <source>
        <dbReference type="ARBA" id="ARBA00023015"/>
    </source>
</evidence>
<dbReference type="Pfam" id="PF07732">
    <property type="entry name" value="Cu-oxidase_3"/>
    <property type="match status" value="1"/>
</dbReference>
<evidence type="ECO:0000256" key="14">
    <source>
        <dbReference type="ARBA" id="ARBA00023125"/>
    </source>
</evidence>
<keyword evidence="11" id="KW-0560">Oxidoreductase</keyword>
<gene>
    <name evidence="20" type="primary">LAC12</name>
    <name evidence="20" type="ORF">SDJN03_22909</name>
</gene>
<dbReference type="GO" id="GO:0003700">
    <property type="term" value="F:DNA-binding transcription factor activity"/>
    <property type="evidence" value="ECO:0007669"/>
    <property type="project" value="InterPro"/>
</dbReference>
<evidence type="ECO:0000313" key="21">
    <source>
        <dbReference type="Proteomes" id="UP000685013"/>
    </source>
</evidence>
<dbReference type="GO" id="GO:0005507">
    <property type="term" value="F:copper ion binding"/>
    <property type="evidence" value="ECO:0007669"/>
    <property type="project" value="InterPro"/>
</dbReference>
<evidence type="ECO:0000259" key="19">
    <source>
        <dbReference type="PROSITE" id="PS51032"/>
    </source>
</evidence>
<comment type="cofactor">
    <cofactor evidence="2">
        <name>Cu cation</name>
        <dbReference type="ChEBI" id="CHEBI:23378"/>
    </cofactor>
</comment>
<evidence type="ECO:0000256" key="8">
    <source>
        <dbReference type="ARBA" id="ARBA00022525"/>
    </source>
</evidence>
<feature type="compositionally biased region" description="Basic and acidic residues" evidence="18">
    <location>
        <begin position="529"/>
        <end position="559"/>
    </location>
</feature>
<dbReference type="InterPro" id="IPR034285">
    <property type="entry name" value="CuRO_2_LCC"/>
</dbReference>
<dbReference type="GO" id="GO:0052716">
    <property type="term" value="F:hydroquinone:oxygen oxidoreductase activity"/>
    <property type="evidence" value="ECO:0007669"/>
    <property type="project" value="UniProtKB-EC"/>
</dbReference>
<keyword evidence="14" id="KW-0238">DNA-binding</keyword>
<organism evidence="20 21">
    <name type="scientific">Cucurbita argyrosperma subsp. sororia</name>
    <dbReference type="NCBI Taxonomy" id="37648"/>
    <lineage>
        <taxon>Eukaryota</taxon>
        <taxon>Viridiplantae</taxon>
        <taxon>Streptophyta</taxon>
        <taxon>Embryophyta</taxon>
        <taxon>Tracheophyta</taxon>
        <taxon>Spermatophyta</taxon>
        <taxon>Magnoliopsida</taxon>
        <taxon>eudicotyledons</taxon>
        <taxon>Gunneridae</taxon>
        <taxon>Pentapetalae</taxon>
        <taxon>rosids</taxon>
        <taxon>fabids</taxon>
        <taxon>Cucurbitales</taxon>
        <taxon>Cucurbitaceae</taxon>
        <taxon>Cucurbiteae</taxon>
        <taxon>Cucurbita</taxon>
    </lineage>
</organism>
<evidence type="ECO:0000313" key="20">
    <source>
        <dbReference type="EMBL" id="KAG6578461.1"/>
    </source>
</evidence>
<evidence type="ECO:0000256" key="18">
    <source>
        <dbReference type="SAM" id="MobiDB-lite"/>
    </source>
</evidence>